<evidence type="ECO:0000313" key="7">
    <source>
        <dbReference type="Proteomes" id="UP001273589"/>
    </source>
</evidence>
<dbReference type="GO" id="GO:0004312">
    <property type="term" value="F:fatty acid synthase activity"/>
    <property type="evidence" value="ECO:0007669"/>
    <property type="project" value="TreeGrafter"/>
</dbReference>
<sequence>CALVGLGSVLEGGGGAVVVADVEWERFVPAFTSRRPSPLLTSLPQAAEALAALDRPGPGTPHEAHGSGSVLPALVEHLATLSPQGRTTALLDHVRRAAARALGHAETTAVAPDRAFRDMGFDSLTAVELRNALLADTGLRLPATLVFDYPTPAVLARYLDGALAGESGSVTTMLAEVESSIARIMKTDPDQDVRTLLGTRLRAFLSEMDDTGAVDDAGGPALGTRLDDASDEELFDLISRELEQ</sequence>
<dbReference type="Gene3D" id="3.40.50.720">
    <property type="entry name" value="NAD(P)-binding Rossmann-like Domain"/>
    <property type="match status" value="1"/>
</dbReference>
<evidence type="ECO:0000256" key="2">
    <source>
        <dbReference type="ARBA" id="ARBA00022553"/>
    </source>
</evidence>
<dbReference type="InterPro" id="IPR050091">
    <property type="entry name" value="PKS_NRPS_Biosynth_Enz"/>
</dbReference>
<protein>
    <submittedName>
        <fullName evidence="6">Phosphopantetheine-binding protein</fullName>
    </submittedName>
</protein>
<evidence type="ECO:0000256" key="4">
    <source>
        <dbReference type="ARBA" id="ARBA00023268"/>
    </source>
</evidence>
<dbReference type="PROSITE" id="PS00012">
    <property type="entry name" value="PHOSPHOPANTETHEINE"/>
    <property type="match status" value="1"/>
</dbReference>
<reference evidence="6" key="1">
    <citation type="journal article" date="2023" name="Microb. Genom.">
        <title>Mesoterricola silvestris gen. nov., sp. nov., Mesoterricola sediminis sp. nov., Geothrix oryzae sp. nov., Geothrix edaphica sp. nov., Geothrix rubra sp. nov., and Geothrix limicola sp. nov., six novel members of Acidobacteriota isolated from soils.</title>
        <authorList>
            <person name="Weisberg A.J."/>
            <person name="Pearce E."/>
            <person name="Kramer C.G."/>
            <person name="Chang J.H."/>
            <person name="Clarke C.R."/>
        </authorList>
    </citation>
    <scope>NUCLEOTIDE SEQUENCE</scope>
    <source>
        <strain evidence="6">ND06-05F</strain>
    </source>
</reference>
<accession>A0AAJ2PHT8</accession>
<feature type="non-terminal residue" evidence="6">
    <location>
        <position position="1"/>
    </location>
</feature>
<dbReference type="FunFam" id="1.10.1200.10:FF:000007">
    <property type="entry name" value="Probable polyketide synthase pks17"/>
    <property type="match status" value="1"/>
</dbReference>
<dbReference type="Pfam" id="PF00550">
    <property type="entry name" value="PP-binding"/>
    <property type="match status" value="1"/>
</dbReference>
<gene>
    <name evidence="6" type="ORF">PV367_00315</name>
</gene>
<dbReference type="SMART" id="SM00823">
    <property type="entry name" value="PKS_PP"/>
    <property type="match status" value="1"/>
</dbReference>
<dbReference type="SMART" id="SM01294">
    <property type="entry name" value="PKS_PP_betabranch"/>
    <property type="match status" value="1"/>
</dbReference>
<dbReference type="Proteomes" id="UP001273589">
    <property type="component" value="Unassembled WGS sequence"/>
</dbReference>
<dbReference type="GO" id="GO:0006633">
    <property type="term" value="P:fatty acid biosynthetic process"/>
    <property type="evidence" value="ECO:0007669"/>
    <property type="project" value="TreeGrafter"/>
</dbReference>
<keyword evidence="1" id="KW-0596">Phosphopantetheine</keyword>
<dbReference type="PROSITE" id="PS50075">
    <property type="entry name" value="CARRIER"/>
    <property type="match status" value="1"/>
</dbReference>
<dbReference type="PANTHER" id="PTHR43775:SF51">
    <property type="entry name" value="INACTIVE PHENOLPHTHIOCEROL SYNTHESIS POLYKETIDE SYNTHASE TYPE I PKS1-RELATED"/>
    <property type="match status" value="1"/>
</dbReference>
<dbReference type="SUPFAM" id="SSF47336">
    <property type="entry name" value="ACP-like"/>
    <property type="match status" value="1"/>
</dbReference>
<keyword evidence="2" id="KW-0597">Phosphoprotein</keyword>
<dbReference type="Gene3D" id="1.10.1200.10">
    <property type="entry name" value="ACP-like"/>
    <property type="match status" value="1"/>
</dbReference>
<evidence type="ECO:0000313" key="6">
    <source>
        <dbReference type="EMBL" id="MDX3128285.1"/>
    </source>
</evidence>
<evidence type="ECO:0000256" key="3">
    <source>
        <dbReference type="ARBA" id="ARBA00022679"/>
    </source>
</evidence>
<dbReference type="InterPro" id="IPR036736">
    <property type="entry name" value="ACP-like_sf"/>
</dbReference>
<dbReference type="GO" id="GO:0017000">
    <property type="term" value="P:antibiotic biosynthetic process"/>
    <property type="evidence" value="ECO:0007669"/>
    <property type="project" value="UniProtKB-ARBA"/>
</dbReference>
<keyword evidence="4" id="KW-0511">Multifunctional enzyme</keyword>
<dbReference type="InterPro" id="IPR009081">
    <property type="entry name" value="PP-bd_ACP"/>
</dbReference>
<name>A0AAJ2PHT8_9ACTN</name>
<dbReference type="GO" id="GO:0031177">
    <property type="term" value="F:phosphopantetheine binding"/>
    <property type="evidence" value="ECO:0007669"/>
    <property type="project" value="InterPro"/>
</dbReference>
<proteinExistence type="predicted"/>
<evidence type="ECO:0000259" key="5">
    <source>
        <dbReference type="PROSITE" id="PS50075"/>
    </source>
</evidence>
<dbReference type="EMBL" id="JARAWN010000002">
    <property type="protein sequence ID" value="MDX3128285.1"/>
    <property type="molecule type" value="Genomic_DNA"/>
</dbReference>
<organism evidence="6 7">
    <name type="scientific">Streptomyces europaeiscabiei</name>
    <dbReference type="NCBI Taxonomy" id="146819"/>
    <lineage>
        <taxon>Bacteria</taxon>
        <taxon>Bacillati</taxon>
        <taxon>Actinomycetota</taxon>
        <taxon>Actinomycetes</taxon>
        <taxon>Kitasatosporales</taxon>
        <taxon>Streptomycetaceae</taxon>
        <taxon>Streptomyces</taxon>
    </lineage>
</organism>
<dbReference type="AlphaFoldDB" id="A0AAJ2PHT8"/>
<feature type="domain" description="Carrier" evidence="5">
    <location>
        <begin position="88"/>
        <end position="163"/>
    </location>
</feature>
<comment type="caution">
    <text evidence="6">The sequence shown here is derived from an EMBL/GenBank/DDBJ whole genome shotgun (WGS) entry which is preliminary data.</text>
</comment>
<dbReference type="InterPro" id="IPR020806">
    <property type="entry name" value="PKS_PP-bd"/>
</dbReference>
<dbReference type="PANTHER" id="PTHR43775">
    <property type="entry name" value="FATTY ACID SYNTHASE"/>
    <property type="match status" value="1"/>
</dbReference>
<dbReference type="InterPro" id="IPR006162">
    <property type="entry name" value="Ppantetheine_attach_site"/>
</dbReference>
<dbReference type="RefSeq" id="WP_319688276.1">
    <property type="nucleotide sequence ID" value="NZ_JARAWN010000002.1"/>
</dbReference>
<evidence type="ECO:0000256" key="1">
    <source>
        <dbReference type="ARBA" id="ARBA00022450"/>
    </source>
</evidence>
<keyword evidence="3" id="KW-0808">Transferase</keyword>